<organism evidence="1 2">
    <name type="scientific">Legionella clemsonensis</name>
    <dbReference type="NCBI Taxonomy" id="1867846"/>
    <lineage>
        <taxon>Bacteria</taxon>
        <taxon>Pseudomonadati</taxon>
        <taxon>Pseudomonadota</taxon>
        <taxon>Gammaproteobacteria</taxon>
        <taxon>Legionellales</taxon>
        <taxon>Legionellaceae</taxon>
        <taxon>Legionella</taxon>
    </lineage>
</organism>
<gene>
    <name evidence="1" type="ORF">clem_02420</name>
</gene>
<dbReference type="Proteomes" id="UP000201728">
    <property type="component" value="Chromosome"/>
</dbReference>
<sequence>MPLNQYFTVSVRDSYDRVQKNTALLTLRLTLGGIAKSEQPNIHERLLDPIPRHLGTWNTGAGIPTQQAYVNTGVQVLTRDNIWFFSSSGAPFVAANGLSNCTFENKCNSTSFNQLTLDAIDSFSPNANFYLGPATYGTLNSVSSMRSHTTALLSTLSLNEGQSIYGRNGDYKARQNETIIGSLILSGNDTIDSVTLLNNNGENLAGLIIRGSNIRITNSKIGQYSNLTGYRSAIEIEGANNITIESSDVIAFLENKESLIGTPSGIFVHNSTNIHLLNNNILVEATQNIDDPAIAQGIVIFQSKNVEIKNRRLDVNAYNSGGEQAFAEGILLEDSQVTIFKSSLSPERLPEEMLRHPNIDPKVPAAFNVEAHSIGGVNSLGSTALGVYAERSSASINYNLGISPSIGEARDTIQVTAENIGGESNDVGAFGFFVINSTVSVKGIHLNVDAIDINGNGSVFASGYEVGGFTGLAY</sequence>
<keyword evidence="2" id="KW-1185">Reference proteome</keyword>
<accession>A0A222NZP2</accession>
<dbReference type="KEGG" id="lcd:clem_02420"/>
<dbReference type="EMBL" id="CP016397">
    <property type="protein sequence ID" value="ASQ45046.1"/>
    <property type="molecule type" value="Genomic_DNA"/>
</dbReference>
<name>A0A222NZP2_9GAMM</name>
<reference evidence="2" key="1">
    <citation type="submission" date="2016-07" db="EMBL/GenBank/DDBJ databases">
        <authorList>
            <person name="Florea S."/>
            <person name="Webb J.S."/>
            <person name="Jaromczyk J."/>
            <person name="Schardl C.L."/>
        </authorList>
    </citation>
    <scope>NUCLEOTIDE SEQUENCE [LARGE SCALE GENOMIC DNA]</scope>
    <source>
        <strain evidence="2">CDC-D5610</strain>
    </source>
</reference>
<evidence type="ECO:0000313" key="2">
    <source>
        <dbReference type="Proteomes" id="UP000201728"/>
    </source>
</evidence>
<protein>
    <submittedName>
        <fullName evidence="1">Uncharacterized protein</fullName>
    </submittedName>
</protein>
<evidence type="ECO:0000313" key="1">
    <source>
        <dbReference type="EMBL" id="ASQ45046.1"/>
    </source>
</evidence>
<dbReference type="AlphaFoldDB" id="A0A222NZP2"/>
<proteinExistence type="predicted"/>